<protein>
    <submittedName>
        <fullName evidence="2">Uncharacterized protein</fullName>
    </submittedName>
</protein>
<reference evidence="2 3" key="1">
    <citation type="journal article" date="2021" name="BMC Genomics">
        <title>Datura genome reveals duplications of psychoactive alkaloid biosynthetic genes and high mutation rate following tissue culture.</title>
        <authorList>
            <person name="Rajewski A."/>
            <person name="Carter-House D."/>
            <person name="Stajich J."/>
            <person name="Litt A."/>
        </authorList>
    </citation>
    <scope>NUCLEOTIDE SEQUENCE [LARGE SCALE GENOMIC DNA]</scope>
    <source>
        <strain evidence="2">AR-01</strain>
    </source>
</reference>
<comment type="caution">
    <text evidence="2">The sequence shown here is derived from an EMBL/GenBank/DDBJ whole genome shotgun (WGS) entry which is preliminary data.</text>
</comment>
<organism evidence="2 3">
    <name type="scientific">Datura stramonium</name>
    <name type="common">Jimsonweed</name>
    <name type="synonym">Common thornapple</name>
    <dbReference type="NCBI Taxonomy" id="4076"/>
    <lineage>
        <taxon>Eukaryota</taxon>
        <taxon>Viridiplantae</taxon>
        <taxon>Streptophyta</taxon>
        <taxon>Embryophyta</taxon>
        <taxon>Tracheophyta</taxon>
        <taxon>Spermatophyta</taxon>
        <taxon>Magnoliopsida</taxon>
        <taxon>eudicotyledons</taxon>
        <taxon>Gunneridae</taxon>
        <taxon>Pentapetalae</taxon>
        <taxon>asterids</taxon>
        <taxon>lamiids</taxon>
        <taxon>Solanales</taxon>
        <taxon>Solanaceae</taxon>
        <taxon>Solanoideae</taxon>
        <taxon>Datureae</taxon>
        <taxon>Datura</taxon>
    </lineage>
</organism>
<proteinExistence type="predicted"/>
<accession>A0ABS8VLP9</accession>
<feature type="signal peptide" evidence="1">
    <location>
        <begin position="1"/>
        <end position="30"/>
    </location>
</feature>
<evidence type="ECO:0000256" key="1">
    <source>
        <dbReference type="SAM" id="SignalP"/>
    </source>
</evidence>
<sequence>MSEKLNNTTLVLVYFVVVVMLVGDDHYANAAKNAQVVNVYKSLLPGSSNSQKSFSQSLPKGISIPPSAPSKAWKSNQYLKGHEEIIILKVSPTVHAWFTS</sequence>
<dbReference type="Proteomes" id="UP000823775">
    <property type="component" value="Unassembled WGS sequence"/>
</dbReference>
<evidence type="ECO:0000313" key="3">
    <source>
        <dbReference type="Proteomes" id="UP000823775"/>
    </source>
</evidence>
<keyword evidence="3" id="KW-1185">Reference proteome</keyword>
<gene>
    <name evidence="2" type="ORF">HAX54_039246</name>
</gene>
<name>A0ABS8VLP9_DATST</name>
<evidence type="ECO:0000313" key="2">
    <source>
        <dbReference type="EMBL" id="MCE0481471.1"/>
    </source>
</evidence>
<feature type="chain" id="PRO_5046506827" evidence="1">
    <location>
        <begin position="31"/>
        <end position="100"/>
    </location>
</feature>
<keyword evidence="1" id="KW-0732">Signal</keyword>
<dbReference type="EMBL" id="JACEIK010005422">
    <property type="protein sequence ID" value="MCE0481471.1"/>
    <property type="molecule type" value="Genomic_DNA"/>
</dbReference>